<dbReference type="RefSeq" id="WP_086489215.1">
    <property type="nucleotide sequence ID" value="NZ_MSLT01000023.1"/>
</dbReference>
<accession>A0A251X4I2</accession>
<dbReference type="Pfam" id="PF12770">
    <property type="entry name" value="CHAT"/>
    <property type="match status" value="1"/>
</dbReference>
<dbReference type="PANTHER" id="PTHR10098">
    <property type="entry name" value="RAPSYN-RELATED"/>
    <property type="match status" value="1"/>
</dbReference>
<dbReference type="Gene3D" id="1.25.40.10">
    <property type="entry name" value="Tetratricopeptide repeat domain"/>
    <property type="match status" value="4"/>
</dbReference>
<dbReference type="SUPFAM" id="SSF48452">
    <property type="entry name" value="TPR-like"/>
    <property type="match status" value="4"/>
</dbReference>
<keyword evidence="4" id="KW-1185">Reference proteome</keyword>
<name>A0A251X4I2_9GAMM</name>
<dbReference type="EMBL" id="MSLT01000023">
    <property type="protein sequence ID" value="OUD12265.1"/>
    <property type="molecule type" value="Genomic_DNA"/>
</dbReference>
<dbReference type="AlphaFoldDB" id="A0A251X4I2"/>
<dbReference type="PANTHER" id="PTHR10098:SF108">
    <property type="entry name" value="TETRATRICOPEPTIDE REPEAT PROTEIN 28"/>
    <property type="match status" value="1"/>
</dbReference>
<evidence type="ECO:0000313" key="4">
    <source>
        <dbReference type="Proteomes" id="UP000194798"/>
    </source>
</evidence>
<evidence type="ECO:0000256" key="1">
    <source>
        <dbReference type="SAM" id="Coils"/>
    </source>
</evidence>
<reference evidence="3 4" key="1">
    <citation type="submission" date="2016-12" db="EMBL/GenBank/DDBJ databases">
        <title>Thioflexothrix psekupsii D3 genome sequencing and assembly.</title>
        <authorList>
            <person name="Fomenkov A."/>
            <person name="Vincze T."/>
            <person name="Grabovich M."/>
            <person name="Anton B.P."/>
            <person name="Dubinina G."/>
            <person name="Orlova M."/>
            <person name="Belousova E."/>
            <person name="Roberts R.J."/>
        </authorList>
    </citation>
    <scope>NUCLEOTIDE SEQUENCE [LARGE SCALE GENOMIC DNA]</scope>
    <source>
        <strain evidence="3">D3</strain>
    </source>
</reference>
<feature type="coiled-coil region" evidence="1">
    <location>
        <begin position="726"/>
        <end position="764"/>
    </location>
</feature>
<protein>
    <recommendedName>
        <fullName evidence="2">CHAT domain-containing protein</fullName>
    </recommendedName>
</protein>
<comment type="caution">
    <text evidence="3">The sequence shown here is derived from an EMBL/GenBank/DDBJ whole genome shotgun (WGS) entry which is preliminary data.</text>
</comment>
<keyword evidence="1" id="KW-0175">Coiled coil</keyword>
<evidence type="ECO:0000259" key="2">
    <source>
        <dbReference type="Pfam" id="PF12770"/>
    </source>
</evidence>
<sequence length="1187" mass="135161">MNLSLSHLIEQLIHADTWSEARELIEQYPQLLDESVEELMTTLLVQRQNDSVRLQRFREAQRLLQRCRQEGVEAAFAQPNLPPELNAILSTLTHSLTPLDRTEKLALAQRGLSMVNQANSPRIWAVLQMYSANAVSVDTSSQRDQSQEQAIHLYQDILPVLLTQDMMVEYASVSSNLAHVYVERIQGERRQNLQAAIHYYLQALHYQSLDRFPIEHATTLSDLANAYHLLKQLDQRAIIETDYEQFDDILKSCLNYLLQDTLKETPSIAATVAASLGGAFFFRLAGKRSENLEQSIKLYQRALTHINPITDTIRWGSVQSDLGLVLLQRETGDRSENLEQAKLALEQALTVRTRELQPWDWAISMMNLAKVWTQRIVGDRQANLVQAIDAYQQVLTLVNPQNSPTLWGQVMNDLGLTYLQQQACNPEYYVELAIQSLQKSLHVRPRLRSPQAWAETLDNLATAYLWRVKLSRTSNIEQAISLYQQVLTVRNRNSVPEMWAETMSHLGDAYFMRLRGRAVDNMEQAIRCYQGALTIFQYENHPQDWCLLRYRLGTAYMRRKEGQCDANLMAAINYFQQILSLSNPEDTPINCADTLNNLGLAYAELSHYQTDNSGLLEKAEQCLKQALEIYSLTRTPFEYQISQNNLAYIYFCQNAWTSAWLAYQAGLMATLQLEQSALNPTGLPFLLAANMRPAAGAAYALAQMGELDTALEILEQSEQRLFNQSLQSQQRQLAELNQTDQQALNALRNRIALLEQESRRLDRTNNHSFQRLDYSLNTARQQLSELMTEIKKRLPEFLPFHLNSLDIKCLSRLIQQPIVYLTVTYRGGLALMVLPDETLSVCWLPHLLESELLKWVEDQDEVRHYLHGLILNHPALLEKSLNQLLPLIKINALEPMNAALQRLNYHQALVVSSGVFSLLSLSTALTDLVISRLPYSGLLPNLLKAKIQEENAPAKLLGVAEPLPLRHLLHFTTLELEQIRPLFAAEQQQVLAHALANRAMIRKAIPNANYLHFACYAQAPLDDILSTRLYLAADTAITLHELLNDDLLANKRLFVLSSCQNSSHQFAELGRELKTVADGLLLGGVAGVLVSLWAANDISTALLIKRFYQLHCSEQLPPAVALHQAQQWLRNATVTELELVRYMESVCRQSGHSDSQLLQHLRRYRNHPELKPFTSPYFWAGFAFYGL</sequence>
<dbReference type="InterPro" id="IPR011990">
    <property type="entry name" value="TPR-like_helical_dom_sf"/>
</dbReference>
<gene>
    <name evidence="3" type="ORF">TPSD3_14200</name>
</gene>
<dbReference type="OrthoDB" id="5751163at2"/>
<evidence type="ECO:0000313" key="3">
    <source>
        <dbReference type="EMBL" id="OUD12265.1"/>
    </source>
</evidence>
<organism evidence="3 4">
    <name type="scientific">Thioflexithrix psekupsensis</name>
    <dbReference type="NCBI Taxonomy" id="1570016"/>
    <lineage>
        <taxon>Bacteria</taxon>
        <taxon>Pseudomonadati</taxon>
        <taxon>Pseudomonadota</taxon>
        <taxon>Gammaproteobacteria</taxon>
        <taxon>Thiotrichales</taxon>
        <taxon>Thioflexithrix</taxon>
    </lineage>
</organism>
<feature type="domain" description="CHAT" evidence="2">
    <location>
        <begin position="938"/>
        <end position="1186"/>
    </location>
</feature>
<proteinExistence type="predicted"/>
<dbReference type="InterPro" id="IPR024983">
    <property type="entry name" value="CHAT_dom"/>
</dbReference>
<dbReference type="Proteomes" id="UP000194798">
    <property type="component" value="Unassembled WGS sequence"/>
</dbReference>